<evidence type="ECO:0000313" key="3">
    <source>
        <dbReference type="Proteomes" id="UP000199594"/>
    </source>
</evidence>
<dbReference type="InterPro" id="IPR010718">
    <property type="entry name" value="DUF1294"/>
</dbReference>
<evidence type="ECO:0000313" key="2">
    <source>
        <dbReference type="EMBL" id="SFT33786.1"/>
    </source>
</evidence>
<dbReference type="EMBL" id="FPAQ01000001">
    <property type="protein sequence ID" value="SFT33786.1"/>
    <property type="molecule type" value="Genomic_DNA"/>
</dbReference>
<evidence type="ECO:0000256" key="1">
    <source>
        <dbReference type="SAM" id="Phobius"/>
    </source>
</evidence>
<dbReference type="InterPro" id="IPR012156">
    <property type="entry name" value="Cold_shock_CspA"/>
</dbReference>
<reference evidence="2 3" key="1">
    <citation type="submission" date="2016-10" db="EMBL/GenBank/DDBJ databases">
        <authorList>
            <person name="de Groot N.N."/>
        </authorList>
    </citation>
    <scope>NUCLEOTIDE SEQUENCE [LARGE SCALE GENOMIC DNA]</scope>
    <source>
        <strain evidence="2 3">CGMCC 1.6493</strain>
    </source>
</reference>
<dbReference type="AlphaFoldDB" id="A0A1I6X6H8"/>
<dbReference type="Proteomes" id="UP000199594">
    <property type="component" value="Unassembled WGS sequence"/>
</dbReference>
<organism evidence="2 3">
    <name type="scientific">Halomonas saccharevitans</name>
    <dbReference type="NCBI Taxonomy" id="416872"/>
    <lineage>
        <taxon>Bacteria</taxon>
        <taxon>Pseudomonadati</taxon>
        <taxon>Pseudomonadota</taxon>
        <taxon>Gammaproteobacteria</taxon>
        <taxon>Oceanospirillales</taxon>
        <taxon>Halomonadaceae</taxon>
        <taxon>Halomonas</taxon>
    </lineage>
</organism>
<keyword evidence="1" id="KW-0812">Transmembrane</keyword>
<keyword evidence="1" id="KW-1133">Transmembrane helix</keyword>
<protein>
    <submittedName>
        <fullName evidence="2">Uncharacterized membrane protein YsdA, DUF1294 family</fullName>
    </submittedName>
</protein>
<dbReference type="OrthoDB" id="72963at2"/>
<dbReference type="RefSeq" id="WP_089846317.1">
    <property type="nucleotide sequence ID" value="NZ_FPAQ01000001.1"/>
</dbReference>
<accession>A0A1I6X6H8</accession>
<proteinExistence type="predicted"/>
<name>A0A1I6X6H8_9GAMM</name>
<dbReference type="Pfam" id="PF06961">
    <property type="entry name" value="DUF1294"/>
    <property type="match status" value="1"/>
</dbReference>
<dbReference type="GO" id="GO:0003676">
    <property type="term" value="F:nucleic acid binding"/>
    <property type="evidence" value="ECO:0007669"/>
    <property type="project" value="InterPro"/>
</dbReference>
<feature type="transmembrane region" description="Helical" evidence="1">
    <location>
        <begin position="69"/>
        <end position="93"/>
    </location>
</feature>
<keyword evidence="1" id="KW-0472">Membrane</keyword>
<gene>
    <name evidence="2" type="ORF">SAMN04487956_101228</name>
</gene>
<sequence>MTLLIGTYLLASLAAVLLYGIDKAAARRGERRIRESTLHLVAVVGGWPGALLARRGFRHKTRKQPFGRILWSCAALNLGLVAWLVTADAAVGLRRLASLE</sequence>
<dbReference type="PIRSF" id="PIRSF002599">
    <property type="entry name" value="Cold_shock_A"/>
    <property type="match status" value="1"/>
</dbReference>